<feature type="region of interest" description="Disordered" evidence="7">
    <location>
        <begin position="1"/>
        <end position="25"/>
    </location>
</feature>
<evidence type="ECO:0000259" key="9">
    <source>
        <dbReference type="Pfam" id="PF04444"/>
    </source>
</evidence>
<evidence type="ECO:0000256" key="6">
    <source>
        <dbReference type="ARBA" id="ARBA00023004"/>
    </source>
</evidence>
<dbReference type="InterPro" id="IPR050770">
    <property type="entry name" value="Intradiol_RC_Dioxygenase"/>
</dbReference>
<evidence type="ECO:0000256" key="2">
    <source>
        <dbReference type="ARBA" id="ARBA00007825"/>
    </source>
</evidence>
<comment type="cofactor">
    <cofactor evidence="1">
        <name>Fe(3+)</name>
        <dbReference type="ChEBI" id="CHEBI:29034"/>
    </cofactor>
</comment>
<keyword evidence="3" id="KW-0479">Metal-binding</keyword>
<evidence type="ECO:0000256" key="7">
    <source>
        <dbReference type="SAM" id="MobiDB-lite"/>
    </source>
</evidence>
<comment type="caution">
    <text evidence="10">The sequence shown here is derived from an EMBL/GenBank/DDBJ whole genome shotgun (WGS) entry which is preliminary data.</text>
</comment>
<dbReference type="STRING" id="1325734.A0A428NU61"/>
<evidence type="ECO:0000259" key="8">
    <source>
        <dbReference type="Pfam" id="PF00775"/>
    </source>
</evidence>
<dbReference type="GO" id="GO:0018576">
    <property type="term" value="F:catechol 1,2-dioxygenase activity"/>
    <property type="evidence" value="ECO:0007669"/>
    <property type="project" value="InterPro"/>
</dbReference>
<keyword evidence="5" id="KW-0560">Oxidoreductase</keyword>
<comment type="similarity">
    <text evidence="2">Belongs to the intradiol ring-cleavage dioxygenase family.</text>
</comment>
<evidence type="ECO:0000256" key="3">
    <source>
        <dbReference type="ARBA" id="ARBA00022723"/>
    </source>
</evidence>
<evidence type="ECO:0000256" key="4">
    <source>
        <dbReference type="ARBA" id="ARBA00022964"/>
    </source>
</evidence>
<evidence type="ECO:0000256" key="1">
    <source>
        <dbReference type="ARBA" id="ARBA00001965"/>
    </source>
</evidence>
<reference evidence="10 11" key="1">
    <citation type="submission" date="2017-06" db="EMBL/GenBank/DDBJ databases">
        <title>Comparative genomic analysis of Ambrosia Fusariam Clade fungi.</title>
        <authorList>
            <person name="Stajich J.E."/>
            <person name="Carrillo J."/>
            <person name="Kijimoto T."/>
            <person name="Eskalen A."/>
            <person name="O'Donnell K."/>
            <person name="Kasson M."/>
        </authorList>
    </citation>
    <scope>NUCLEOTIDE SEQUENCE [LARGE SCALE GENOMIC DNA]</scope>
    <source>
        <strain evidence="10 11">NRRL62584</strain>
    </source>
</reference>
<dbReference type="GO" id="GO:0008199">
    <property type="term" value="F:ferric iron binding"/>
    <property type="evidence" value="ECO:0007669"/>
    <property type="project" value="InterPro"/>
</dbReference>
<dbReference type="Proteomes" id="UP000288168">
    <property type="component" value="Unassembled WGS sequence"/>
</dbReference>
<dbReference type="Pfam" id="PF00775">
    <property type="entry name" value="Dioxygenase_C"/>
    <property type="match status" value="1"/>
</dbReference>
<dbReference type="PANTHER" id="PTHR33711">
    <property type="entry name" value="DIOXYGENASE, PUTATIVE (AFU_ORTHOLOGUE AFUA_2G02910)-RELATED"/>
    <property type="match status" value="1"/>
</dbReference>
<dbReference type="InterPro" id="IPR007535">
    <property type="entry name" value="Catechol_dOase_N"/>
</dbReference>
<evidence type="ECO:0000313" key="10">
    <source>
        <dbReference type="EMBL" id="RSL44277.1"/>
    </source>
</evidence>
<dbReference type="SUPFAM" id="SSF49482">
    <property type="entry name" value="Aromatic compound dioxygenase"/>
    <property type="match status" value="1"/>
</dbReference>
<protein>
    <recommendedName>
        <fullName evidence="12">Catechol dioxygenase</fullName>
    </recommendedName>
</protein>
<organism evidence="10 11">
    <name type="scientific">Fusarium duplospermum</name>
    <dbReference type="NCBI Taxonomy" id="1325734"/>
    <lineage>
        <taxon>Eukaryota</taxon>
        <taxon>Fungi</taxon>
        <taxon>Dikarya</taxon>
        <taxon>Ascomycota</taxon>
        <taxon>Pezizomycotina</taxon>
        <taxon>Sordariomycetes</taxon>
        <taxon>Hypocreomycetidae</taxon>
        <taxon>Hypocreales</taxon>
        <taxon>Nectriaceae</taxon>
        <taxon>Fusarium</taxon>
        <taxon>Fusarium solani species complex</taxon>
    </lineage>
</organism>
<feature type="compositionally biased region" description="Polar residues" evidence="7">
    <location>
        <begin position="1"/>
        <end position="15"/>
    </location>
</feature>
<evidence type="ECO:0008006" key="12">
    <source>
        <dbReference type="Google" id="ProtNLM"/>
    </source>
</evidence>
<dbReference type="Pfam" id="PF04444">
    <property type="entry name" value="Dioxygenase_N"/>
    <property type="match status" value="1"/>
</dbReference>
<accession>A0A428NU61</accession>
<dbReference type="InterPro" id="IPR000627">
    <property type="entry name" value="Intradiol_dOase_C"/>
</dbReference>
<dbReference type="Gene3D" id="2.60.130.10">
    <property type="entry name" value="Aromatic compound dioxygenase"/>
    <property type="match status" value="1"/>
</dbReference>
<feature type="domain" description="Intradiol ring-cleavage dioxygenases" evidence="8">
    <location>
        <begin position="127"/>
        <end position="304"/>
    </location>
</feature>
<proteinExistence type="inferred from homology"/>
<feature type="domain" description="Catechol dioxygenase N-terminal" evidence="9">
    <location>
        <begin position="44"/>
        <end position="116"/>
    </location>
</feature>
<dbReference type="CDD" id="cd03461">
    <property type="entry name" value="1_2-HQD"/>
    <property type="match status" value="1"/>
</dbReference>
<dbReference type="EMBL" id="NKCI01000295">
    <property type="protein sequence ID" value="RSL44277.1"/>
    <property type="molecule type" value="Genomic_DNA"/>
</dbReference>
<dbReference type="GO" id="GO:0009712">
    <property type="term" value="P:catechol-containing compound metabolic process"/>
    <property type="evidence" value="ECO:0007669"/>
    <property type="project" value="InterPro"/>
</dbReference>
<keyword evidence="6" id="KW-0408">Iron</keyword>
<dbReference type="OrthoDB" id="5238185at2759"/>
<dbReference type="InterPro" id="IPR015889">
    <property type="entry name" value="Intradiol_dOase_core"/>
</dbReference>
<name>A0A428NU61_9HYPO</name>
<dbReference type="PANTHER" id="PTHR33711:SF7">
    <property type="entry name" value="INTRADIOL RING-CLEAVAGE DIOXYGENASES DOMAIN-CONTAINING PROTEIN-RELATED"/>
    <property type="match status" value="1"/>
</dbReference>
<evidence type="ECO:0000313" key="11">
    <source>
        <dbReference type="Proteomes" id="UP000288168"/>
    </source>
</evidence>
<keyword evidence="11" id="KW-1185">Reference proteome</keyword>
<keyword evidence="4" id="KW-0223">Dioxygenase</keyword>
<dbReference type="AlphaFoldDB" id="A0A428NU61"/>
<sequence length="307" mass="33784">MANPTTETNKPTKGNGQNGGAPQEEGLGQAFTQQVIDSFGPKTDPRLREVMSSFVQHMHDFARETQLTVDEWMTAVKMINWAGQMSNDKRNEGQLMCDVIGLESLVDDITHRAAAKDAASGTATAILGPFWRADTPIRENGTTITFDTPKDGIVAYLYGTVTSAATGAPIPNASVEVWQASTNGLYEQQDEKQVEHNLRGKFITDSEGRFSFYCLRPTPYPVPDDGPAGKLLQLLDRHVYRPAHLHFMVIAEGYKSVVTQIFDSDSGYLDNDSVFAVKDGLTVDFVPRKGDPQANWELEYNMSLGTA</sequence>
<evidence type="ECO:0000256" key="5">
    <source>
        <dbReference type="ARBA" id="ARBA00023002"/>
    </source>
</evidence>
<gene>
    <name evidence="10" type="ORF">CEP54_014750</name>
</gene>
<dbReference type="InterPro" id="IPR039390">
    <property type="entry name" value="1_2-HQD/HQD"/>
</dbReference>